<dbReference type="Pfam" id="PF07963">
    <property type="entry name" value="N_methyl"/>
    <property type="match status" value="1"/>
</dbReference>
<accession>A0A853FX56</accession>
<dbReference type="PANTHER" id="PTHR39583">
    <property type="entry name" value="TYPE II SECRETION SYSTEM PROTEIN J-RELATED"/>
    <property type="match status" value="1"/>
</dbReference>
<keyword evidence="4 6" id="KW-1133">Transmembrane helix</keyword>
<sequence>MTSAFPGQRGFTLVEVLVALALMALLSILSWQALDVTARSSERLNAAADDTLALVRVLGQIESDLSRHAGSGVLPAAAESAAPPAKNAVLPAGILWAEPLLTIVRSANDGAWQQVAWVKAGDTLRRAVGPAARVLPLPQPGPGDVVLERVQGFKVRAWIPGLGWSSPNSAETRLAATGLEIVIERRQGGVDEAYRKVVLLP</sequence>
<dbReference type="GO" id="GO:0015628">
    <property type="term" value="P:protein secretion by the type II secretion system"/>
    <property type="evidence" value="ECO:0007669"/>
    <property type="project" value="TreeGrafter"/>
</dbReference>
<dbReference type="InterPro" id="IPR051621">
    <property type="entry name" value="T2SS_protein_J"/>
</dbReference>
<dbReference type="PROSITE" id="PS00409">
    <property type="entry name" value="PROKAR_NTER_METHYL"/>
    <property type="match status" value="1"/>
</dbReference>
<keyword evidence="2" id="KW-0488">Methylation</keyword>
<evidence type="ECO:0000256" key="6">
    <source>
        <dbReference type="SAM" id="Phobius"/>
    </source>
</evidence>
<organism evidence="7 8">
    <name type="scientific">Parapusillimonas granuli</name>
    <dbReference type="NCBI Taxonomy" id="380911"/>
    <lineage>
        <taxon>Bacteria</taxon>
        <taxon>Pseudomonadati</taxon>
        <taxon>Pseudomonadota</taxon>
        <taxon>Betaproteobacteria</taxon>
        <taxon>Burkholderiales</taxon>
        <taxon>Alcaligenaceae</taxon>
        <taxon>Parapusillimonas</taxon>
    </lineage>
</organism>
<dbReference type="PANTHER" id="PTHR39583:SF2">
    <property type="entry name" value="TYPE II SECRETION SYSTEM PROTEIN J"/>
    <property type="match status" value="1"/>
</dbReference>
<comment type="subcellular location">
    <subcellularLocation>
        <location evidence="1">Membrane</location>
        <topology evidence="1">Single-pass membrane protein</topology>
    </subcellularLocation>
</comment>
<comment type="caution">
    <text evidence="7">The sequence shown here is derived from an EMBL/GenBank/DDBJ whole genome shotgun (WGS) entry which is preliminary data.</text>
</comment>
<reference evidence="7 8" key="1">
    <citation type="submission" date="2020-07" db="EMBL/GenBank/DDBJ databases">
        <title>Taxonomic revisions and descriptions of new bacterial species based on genomic comparisons in the high-G+C-content subgroup of the family Alcaligenaceae.</title>
        <authorList>
            <person name="Szabo A."/>
            <person name="Felfoldi T."/>
        </authorList>
    </citation>
    <scope>NUCLEOTIDE SEQUENCE [LARGE SCALE GENOMIC DNA]</scope>
    <source>
        <strain evidence="7 8">LMG 24012</strain>
    </source>
</reference>
<keyword evidence="5 6" id="KW-0472">Membrane</keyword>
<gene>
    <name evidence="7" type="ORF">H0A72_14940</name>
</gene>
<keyword evidence="3 6" id="KW-0812">Transmembrane</keyword>
<evidence type="ECO:0000256" key="1">
    <source>
        <dbReference type="ARBA" id="ARBA00004167"/>
    </source>
</evidence>
<evidence type="ECO:0000313" key="8">
    <source>
        <dbReference type="Proteomes" id="UP000559809"/>
    </source>
</evidence>
<dbReference type="EMBL" id="JACCEM010000007">
    <property type="protein sequence ID" value="NYT50615.1"/>
    <property type="molecule type" value="Genomic_DNA"/>
</dbReference>
<dbReference type="GO" id="GO:0016020">
    <property type="term" value="C:membrane"/>
    <property type="evidence" value="ECO:0007669"/>
    <property type="project" value="UniProtKB-SubCell"/>
</dbReference>
<dbReference type="RefSeq" id="WP_180156709.1">
    <property type="nucleotide sequence ID" value="NZ_JACCEM010000007.1"/>
</dbReference>
<dbReference type="Proteomes" id="UP000559809">
    <property type="component" value="Unassembled WGS sequence"/>
</dbReference>
<name>A0A853FX56_9BURK</name>
<evidence type="ECO:0000256" key="3">
    <source>
        <dbReference type="ARBA" id="ARBA00022692"/>
    </source>
</evidence>
<feature type="transmembrane region" description="Helical" evidence="6">
    <location>
        <begin position="12"/>
        <end position="34"/>
    </location>
</feature>
<evidence type="ECO:0000256" key="4">
    <source>
        <dbReference type="ARBA" id="ARBA00022989"/>
    </source>
</evidence>
<evidence type="ECO:0000313" key="7">
    <source>
        <dbReference type="EMBL" id="NYT50615.1"/>
    </source>
</evidence>
<dbReference type="NCBIfam" id="TIGR02532">
    <property type="entry name" value="IV_pilin_GFxxxE"/>
    <property type="match status" value="1"/>
</dbReference>
<keyword evidence="8" id="KW-1185">Reference proteome</keyword>
<evidence type="ECO:0000256" key="2">
    <source>
        <dbReference type="ARBA" id="ARBA00022481"/>
    </source>
</evidence>
<protein>
    <submittedName>
        <fullName evidence="7">Prepilin-type N-terminal cleavage/methylation domain-containing protein</fullName>
    </submittedName>
</protein>
<evidence type="ECO:0000256" key="5">
    <source>
        <dbReference type="ARBA" id="ARBA00023136"/>
    </source>
</evidence>
<dbReference type="InterPro" id="IPR012902">
    <property type="entry name" value="N_methyl_site"/>
</dbReference>
<proteinExistence type="predicted"/>
<dbReference type="AlphaFoldDB" id="A0A853FX56"/>